<name>A0A4R0JXA5_9ACTN</name>
<evidence type="ECO:0008006" key="3">
    <source>
        <dbReference type="Google" id="ProtNLM"/>
    </source>
</evidence>
<organism evidence="1 2">
    <name type="scientific">Kribbella pittospori</name>
    <dbReference type="NCBI Taxonomy" id="722689"/>
    <lineage>
        <taxon>Bacteria</taxon>
        <taxon>Bacillati</taxon>
        <taxon>Actinomycetota</taxon>
        <taxon>Actinomycetes</taxon>
        <taxon>Propionibacteriales</taxon>
        <taxon>Kribbellaceae</taxon>
        <taxon>Kribbella</taxon>
    </lineage>
</organism>
<protein>
    <recommendedName>
        <fullName evidence="3">SRPBCC family protein</fullName>
    </recommendedName>
</protein>
<reference evidence="1 2" key="1">
    <citation type="submission" date="2019-02" db="EMBL/GenBank/DDBJ databases">
        <title>Kribbella capetownensis sp. nov. and Kribbella speibonae sp. nov., isolated from soil.</title>
        <authorList>
            <person name="Curtis S.M."/>
            <person name="Norton I."/>
            <person name="Everest G.J."/>
            <person name="Meyers P.R."/>
        </authorList>
    </citation>
    <scope>NUCLEOTIDE SEQUENCE [LARGE SCALE GENOMIC DNA]</scope>
    <source>
        <strain evidence="1 2">NRRL B-24813</strain>
    </source>
</reference>
<accession>A0A4R0JXA5</accession>
<evidence type="ECO:0000313" key="1">
    <source>
        <dbReference type="EMBL" id="TCC46965.1"/>
    </source>
</evidence>
<gene>
    <name evidence="1" type="ORF">E0H73_43670</name>
</gene>
<dbReference type="OrthoDB" id="3695461at2"/>
<comment type="caution">
    <text evidence="1">The sequence shown here is derived from an EMBL/GenBank/DDBJ whole genome shotgun (WGS) entry which is preliminary data.</text>
</comment>
<keyword evidence="2" id="KW-1185">Reference proteome</keyword>
<proteinExistence type="predicted"/>
<dbReference type="AlphaFoldDB" id="A0A4R0JXA5"/>
<sequence>MNWPISDLDEVRRLRTLHGALPGTLLAETVLPDPFERVWPELSDLEHQFLQYAPSITSIHITERHGEKMKATVRDRIGLRAPFDVVLRNGWCLMQSRFVVFGMAAVPADQGTHVAYLLGLRLPGIRTYGRLLTPGLQLVGKMILRGVARRWTERHQ</sequence>
<dbReference type="RefSeq" id="WP_131366909.1">
    <property type="nucleotide sequence ID" value="NZ_SJKB01000032.1"/>
</dbReference>
<dbReference type="EMBL" id="SJKB01000032">
    <property type="protein sequence ID" value="TCC46965.1"/>
    <property type="molecule type" value="Genomic_DNA"/>
</dbReference>
<evidence type="ECO:0000313" key="2">
    <source>
        <dbReference type="Proteomes" id="UP000291144"/>
    </source>
</evidence>
<dbReference type="Proteomes" id="UP000291144">
    <property type="component" value="Unassembled WGS sequence"/>
</dbReference>